<name>A0ABV9QYG4_9GAMM</name>
<evidence type="ECO:0000256" key="1">
    <source>
        <dbReference type="SAM" id="MobiDB-lite"/>
    </source>
</evidence>
<organism evidence="2 3">
    <name type="scientific">Dokdonella ginsengisoli</name>
    <dbReference type="NCBI Taxonomy" id="363846"/>
    <lineage>
        <taxon>Bacteria</taxon>
        <taxon>Pseudomonadati</taxon>
        <taxon>Pseudomonadota</taxon>
        <taxon>Gammaproteobacteria</taxon>
        <taxon>Lysobacterales</taxon>
        <taxon>Rhodanobacteraceae</taxon>
        <taxon>Dokdonella</taxon>
    </lineage>
</organism>
<feature type="compositionally biased region" description="Polar residues" evidence="1">
    <location>
        <begin position="88"/>
        <end position="97"/>
    </location>
</feature>
<evidence type="ECO:0008006" key="4">
    <source>
        <dbReference type="Google" id="ProtNLM"/>
    </source>
</evidence>
<sequence length="223" mass="24495">MSTELYTPSRLRETAARLAGALRSERSPEYRLAILKRLARRIGDGAYPVFLKLLSIIAESDDDVAKTAVADALVLALNRMDLPSGQITSWGGSNLRTGESEGSEPAPSTSPRRQLGPIEFLTAWYAQRTQLPQLDEKHYAQTLSLLIELCNHSVELRRLYPAKLDADSRSELEGAYTRVTRDALAAIAKSWSGDAAPDEVARVATAHEAGLQAIPRGWILRDL</sequence>
<evidence type="ECO:0000313" key="3">
    <source>
        <dbReference type="Proteomes" id="UP001595886"/>
    </source>
</evidence>
<evidence type="ECO:0000313" key="2">
    <source>
        <dbReference type="EMBL" id="MFC4822146.1"/>
    </source>
</evidence>
<dbReference type="Proteomes" id="UP001595886">
    <property type="component" value="Unassembled WGS sequence"/>
</dbReference>
<comment type="caution">
    <text evidence="2">The sequence shown here is derived from an EMBL/GenBank/DDBJ whole genome shotgun (WGS) entry which is preliminary data.</text>
</comment>
<dbReference type="EMBL" id="JBHSHD010000015">
    <property type="protein sequence ID" value="MFC4822146.1"/>
    <property type="molecule type" value="Genomic_DNA"/>
</dbReference>
<feature type="region of interest" description="Disordered" evidence="1">
    <location>
        <begin position="88"/>
        <end position="114"/>
    </location>
</feature>
<keyword evidence="3" id="KW-1185">Reference proteome</keyword>
<reference evidence="3" key="1">
    <citation type="journal article" date="2019" name="Int. J. Syst. Evol. Microbiol.">
        <title>The Global Catalogue of Microorganisms (GCM) 10K type strain sequencing project: providing services to taxonomists for standard genome sequencing and annotation.</title>
        <authorList>
            <consortium name="The Broad Institute Genomics Platform"/>
            <consortium name="The Broad Institute Genome Sequencing Center for Infectious Disease"/>
            <person name="Wu L."/>
            <person name="Ma J."/>
        </authorList>
    </citation>
    <scope>NUCLEOTIDE SEQUENCE [LARGE SCALE GENOMIC DNA]</scope>
    <source>
        <strain evidence="3">CCUG 30340</strain>
    </source>
</reference>
<dbReference type="RefSeq" id="WP_380022426.1">
    <property type="nucleotide sequence ID" value="NZ_JBHSHD010000015.1"/>
</dbReference>
<gene>
    <name evidence="2" type="ORF">ACFO6Q_17605</name>
</gene>
<accession>A0ABV9QYG4</accession>
<proteinExistence type="predicted"/>
<protein>
    <recommendedName>
        <fullName evidence="4">HEAT repeat domain-containing protein</fullName>
    </recommendedName>
</protein>